<dbReference type="EC" id="2.7.12.1" evidence="2"/>
<dbReference type="GO" id="GO:0005856">
    <property type="term" value="C:cytoskeleton"/>
    <property type="evidence" value="ECO:0007669"/>
    <property type="project" value="TreeGrafter"/>
</dbReference>
<dbReference type="InterPro" id="IPR008271">
    <property type="entry name" value="Ser/Thr_kinase_AS"/>
</dbReference>
<dbReference type="AlphaFoldDB" id="A0A0N8K032"/>
<evidence type="ECO:0000313" key="15">
    <source>
        <dbReference type="Proteomes" id="UP000034805"/>
    </source>
</evidence>
<feature type="compositionally biased region" description="Polar residues" evidence="12">
    <location>
        <begin position="458"/>
        <end position="477"/>
    </location>
</feature>
<feature type="region of interest" description="Disordered" evidence="12">
    <location>
        <begin position="1"/>
        <end position="45"/>
    </location>
</feature>
<dbReference type="Pfam" id="PF00069">
    <property type="entry name" value="Pkinase"/>
    <property type="match status" value="1"/>
</dbReference>
<name>A0A0N8K032_SCLFO</name>
<evidence type="ECO:0000256" key="6">
    <source>
        <dbReference type="ARBA" id="ARBA00022777"/>
    </source>
</evidence>
<gene>
    <name evidence="14" type="ORF">Z043_110118</name>
</gene>
<evidence type="ECO:0000256" key="9">
    <source>
        <dbReference type="ARBA" id="ARBA00049308"/>
    </source>
</evidence>
<dbReference type="Gene3D" id="3.30.200.20">
    <property type="entry name" value="Phosphorylase Kinase, domain 1"/>
    <property type="match status" value="1"/>
</dbReference>
<dbReference type="InterPro" id="IPR000719">
    <property type="entry name" value="Prot_kinase_dom"/>
</dbReference>
<dbReference type="PANTHER" id="PTHR24058">
    <property type="entry name" value="DUAL SPECIFICITY PROTEIN KINASE"/>
    <property type="match status" value="1"/>
</dbReference>
<dbReference type="GO" id="GO:0005737">
    <property type="term" value="C:cytoplasm"/>
    <property type="evidence" value="ECO:0007669"/>
    <property type="project" value="TreeGrafter"/>
</dbReference>
<feature type="binding site" evidence="11">
    <location>
        <position position="201"/>
    </location>
    <ligand>
        <name>ATP</name>
        <dbReference type="ChEBI" id="CHEBI:30616"/>
    </ligand>
</feature>
<dbReference type="InterPro" id="IPR017441">
    <property type="entry name" value="Protein_kinase_ATP_BS"/>
</dbReference>
<protein>
    <recommendedName>
        <fullName evidence="2">dual-specificity kinase</fullName>
        <ecNumber evidence="2">2.7.12.1</ecNumber>
    </recommendedName>
</protein>
<dbReference type="PROSITE" id="PS00108">
    <property type="entry name" value="PROTEIN_KINASE_ST"/>
    <property type="match status" value="1"/>
</dbReference>
<dbReference type="PROSITE" id="PS00107">
    <property type="entry name" value="PROTEIN_KINASE_ATP"/>
    <property type="match status" value="1"/>
</dbReference>
<dbReference type="PROSITE" id="PS50011">
    <property type="entry name" value="PROTEIN_KINASE_DOM"/>
    <property type="match status" value="1"/>
</dbReference>
<accession>A0A0N8K032</accession>
<evidence type="ECO:0000256" key="8">
    <source>
        <dbReference type="ARBA" id="ARBA00049003"/>
    </source>
</evidence>
<comment type="catalytic activity">
    <reaction evidence="10">
        <text>L-tyrosyl-[protein] + ATP = O-phospho-L-tyrosyl-[protein] + ADP + H(+)</text>
        <dbReference type="Rhea" id="RHEA:10596"/>
        <dbReference type="Rhea" id="RHEA-COMP:10136"/>
        <dbReference type="Rhea" id="RHEA-COMP:20101"/>
        <dbReference type="ChEBI" id="CHEBI:15378"/>
        <dbReference type="ChEBI" id="CHEBI:30616"/>
        <dbReference type="ChEBI" id="CHEBI:46858"/>
        <dbReference type="ChEBI" id="CHEBI:61978"/>
        <dbReference type="ChEBI" id="CHEBI:456216"/>
        <dbReference type="EC" id="2.7.12.1"/>
    </reaction>
</comment>
<dbReference type="GO" id="GO:0004712">
    <property type="term" value="F:protein serine/threonine/tyrosine kinase activity"/>
    <property type="evidence" value="ECO:0007669"/>
    <property type="project" value="UniProtKB-EC"/>
</dbReference>
<feature type="region of interest" description="Disordered" evidence="12">
    <location>
        <begin position="537"/>
        <end position="573"/>
    </location>
</feature>
<evidence type="ECO:0000256" key="1">
    <source>
        <dbReference type="ARBA" id="ARBA00008867"/>
    </source>
</evidence>
<dbReference type="SMART" id="SM00220">
    <property type="entry name" value="S_TKc"/>
    <property type="match status" value="1"/>
</dbReference>
<dbReference type="FunFam" id="3.30.200.20:FF:000127">
    <property type="entry name" value="Putative dual specificity tyrosine-phosphorylation-regulated kinase 2"/>
    <property type="match status" value="1"/>
</dbReference>
<keyword evidence="7 11" id="KW-0067">ATP-binding</keyword>
<dbReference type="SUPFAM" id="SSF56112">
    <property type="entry name" value="Protein kinase-like (PK-like)"/>
    <property type="match status" value="1"/>
</dbReference>
<comment type="caution">
    <text evidence="14">The sequence shown here is derived from an EMBL/GenBank/DDBJ whole genome shotgun (WGS) entry which is preliminary data.</text>
</comment>
<evidence type="ECO:0000256" key="12">
    <source>
        <dbReference type="SAM" id="MobiDB-lite"/>
    </source>
</evidence>
<dbReference type="GO" id="GO:0005524">
    <property type="term" value="F:ATP binding"/>
    <property type="evidence" value="ECO:0007669"/>
    <property type="project" value="UniProtKB-UniRule"/>
</dbReference>
<evidence type="ECO:0000256" key="4">
    <source>
        <dbReference type="ARBA" id="ARBA00022679"/>
    </source>
</evidence>
<dbReference type="EMBL" id="JARO02003185">
    <property type="protein sequence ID" value="KPP71009.1"/>
    <property type="molecule type" value="Genomic_DNA"/>
</dbReference>
<keyword evidence="4" id="KW-0808">Transferase</keyword>
<dbReference type="PANTHER" id="PTHR24058:SF22">
    <property type="entry name" value="DUAL SPECIFICITY TYROSINE-PHOSPHORYLATION-REGULATED KINASE 4"/>
    <property type="match status" value="1"/>
</dbReference>
<dbReference type="GO" id="GO:0004674">
    <property type="term" value="F:protein serine/threonine kinase activity"/>
    <property type="evidence" value="ECO:0007669"/>
    <property type="project" value="UniProtKB-KW"/>
</dbReference>
<evidence type="ECO:0000256" key="7">
    <source>
        <dbReference type="ARBA" id="ARBA00022840"/>
    </source>
</evidence>
<organism evidence="14 15">
    <name type="scientific">Scleropages formosus</name>
    <name type="common">Asian bonytongue</name>
    <name type="synonym">Osteoglossum formosum</name>
    <dbReference type="NCBI Taxonomy" id="113540"/>
    <lineage>
        <taxon>Eukaryota</taxon>
        <taxon>Metazoa</taxon>
        <taxon>Chordata</taxon>
        <taxon>Craniata</taxon>
        <taxon>Vertebrata</taxon>
        <taxon>Euteleostomi</taxon>
        <taxon>Actinopterygii</taxon>
        <taxon>Neopterygii</taxon>
        <taxon>Teleostei</taxon>
        <taxon>Osteoglossocephala</taxon>
        <taxon>Osteoglossomorpha</taxon>
        <taxon>Osteoglossiformes</taxon>
        <taxon>Osteoglossidae</taxon>
        <taxon>Scleropages</taxon>
    </lineage>
</organism>
<evidence type="ECO:0000313" key="14">
    <source>
        <dbReference type="EMBL" id="KPP71009.1"/>
    </source>
</evidence>
<comment type="catalytic activity">
    <reaction evidence="9">
        <text>L-threonyl-[protein] + ATP = O-phospho-L-threonyl-[protein] + ADP + H(+)</text>
        <dbReference type="Rhea" id="RHEA:46608"/>
        <dbReference type="Rhea" id="RHEA-COMP:11060"/>
        <dbReference type="Rhea" id="RHEA-COMP:11605"/>
        <dbReference type="ChEBI" id="CHEBI:15378"/>
        <dbReference type="ChEBI" id="CHEBI:30013"/>
        <dbReference type="ChEBI" id="CHEBI:30616"/>
        <dbReference type="ChEBI" id="CHEBI:61977"/>
        <dbReference type="ChEBI" id="CHEBI:456216"/>
        <dbReference type="EC" id="2.7.12.1"/>
    </reaction>
</comment>
<proteinExistence type="inferred from homology"/>
<keyword evidence="5 11" id="KW-0547">Nucleotide-binding</keyword>
<comment type="similarity">
    <text evidence="1">Belongs to the protein kinase superfamily. CMGC Ser/Thr protein kinase family. MNB/DYRK subfamily.</text>
</comment>
<feature type="domain" description="Protein kinase" evidence="13">
    <location>
        <begin position="172"/>
        <end position="437"/>
    </location>
</feature>
<dbReference type="InterPro" id="IPR011009">
    <property type="entry name" value="Kinase-like_dom_sf"/>
</dbReference>
<keyword evidence="3" id="KW-0723">Serine/threonine-protein kinase</keyword>
<dbReference type="Gene3D" id="3.30.10.30">
    <property type="entry name" value="DYRK"/>
    <property type="match status" value="1"/>
</dbReference>
<evidence type="ECO:0000259" key="13">
    <source>
        <dbReference type="PROSITE" id="PS50011"/>
    </source>
</evidence>
<sequence length="603" mass="69448">MLGGRPDAFSHSHRLQTDNICPGPNRPFQQIGLYKPPPKSRADQKKLKSTMGTLPQLETPAKRVVLGNAKPQHHMDATLPHVTNKEEIPRGPHFPTNFSPLLEKLSVPSSPKNLDRLTKYEQEEILDYSEIWYLGLDTKKIEASHGTPQNSGYDDEHGSYIKVLHDHIAYRYEVLEVLGKGSFGQVLKCVDHKNNEMVAIKVIRNKKRFHNQALVELKILDAVRRRDKDNSYNVIHMKEYFYFRNHLCISFELLGMNLYELIKKNNFRGFSMTQVRRYAFSLLRCLQMLHREKIIHCDLKPENIVLSQKGVGNIKVVDFGSSCYEQQRVYTYIQSRFYRSPEVILGHSYSMAIDMWSLGCILAELYTGYPLFPGENARGYPRHITNSKGRRRRPNSKDLATVLKTNDPLFLDFIRRCLTWNPNKRMTPNEAMHHKWIQGARIYKTRPKTWTARKHTETPSSLNNSYEHAQCKTASNRTGEKKSPFVTSATFDDACFATYTLNLFESRVLFCIQSQRPIELKYICLPFNIIVTSGMEKNRRDNSGRNAIPSMSERLRPIGASTEEKTSEDVSGLQQEAISKAGLGGERAIHIIIKPQELVEHRH</sequence>
<evidence type="ECO:0000256" key="3">
    <source>
        <dbReference type="ARBA" id="ARBA00022527"/>
    </source>
</evidence>
<feature type="region of interest" description="Disordered" evidence="12">
    <location>
        <begin position="454"/>
        <end position="483"/>
    </location>
</feature>
<evidence type="ECO:0000256" key="11">
    <source>
        <dbReference type="PROSITE-ProRule" id="PRU10141"/>
    </source>
</evidence>
<keyword evidence="6 14" id="KW-0418">Kinase</keyword>
<dbReference type="InterPro" id="IPR042521">
    <property type="entry name" value="DYRK"/>
</dbReference>
<evidence type="ECO:0000256" key="10">
    <source>
        <dbReference type="ARBA" id="ARBA00051680"/>
    </source>
</evidence>
<dbReference type="GO" id="GO:0005634">
    <property type="term" value="C:nucleus"/>
    <property type="evidence" value="ECO:0007669"/>
    <property type="project" value="TreeGrafter"/>
</dbReference>
<evidence type="ECO:0000256" key="5">
    <source>
        <dbReference type="ARBA" id="ARBA00022741"/>
    </source>
</evidence>
<reference evidence="14 15" key="1">
    <citation type="submission" date="2015-08" db="EMBL/GenBank/DDBJ databases">
        <title>The genome of the Asian arowana (Scleropages formosus).</title>
        <authorList>
            <person name="Tan M.H."/>
            <person name="Gan H.M."/>
            <person name="Croft L.J."/>
            <person name="Austin C.M."/>
        </authorList>
    </citation>
    <scope>NUCLEOTIDE SEQUENCE [LARGE SCALE GENOMIC DNA]</scope>
    <source>
        <strain evidence="14">Aro1</strain>
    </source>
</reference>
<dbReference type="Gene3D" id="1.10.510.10">
    <property type="entry name" value="Transferase(Phosphotransferase) domain 1"/>
    <property type="match status" value="1"/>
</dbReference>
<dbReference type="Proteomes" id="UP000034805">
    <property type="component" value="Unassembled WGS sequence"/>
</dbReference>
<comment type="catalytic activity">
    <reaction evidence="8">
        <text>L-seryl-[protein] + ATP = O-phospho-L-seryl-[protein] + ADP + H(+)</text>
        <dbReference type="Rhea" id="RHEA:17989"/>
        <dbReference type="Rhea" id="RHEA-COMP:9863"/>
        <dbReference type="Rhea" id="RHEA-COMP:11604"/>
        <dbReference type="ChEBI" id="CHEBI:15378"/>
        <dbReference type="ChEBI" id="CHEBI:29999"/>
        <dbReference type="ChEBI" id="CHEBI:30616"/>
        <dbReference type="ChEBI" id="CHEBI:83421"/>
        <dbReference type="ChEBI" id="CHEBI:456216"/>
        <dbReference type="EC" id="2.7.12.1"/>
    </reaction>
</comment>
<dbReference type="InterPro" id="IPR050494">
    <property type="entry name" value="Ser_Thr_dual-spec_kinase"/>
</dbReference>
<evidence type="ECO:0000256" key="2">
    <source>
        <dbReference type="ARBA" id="ARBA00013203"/>
    </source>
</evidence>
<dbReference type="STRING" id="113540.ENSSFOP00015007840"/>